<protein>
    <submittedName>
        <fullName evidence="6">Phage integrase family protein</fullName>
    </submittedName>
</protein>
<dbReference type="EMBL" id="FXZK01000001">
    <property type="protein sequence ID" value="SMY07244.1"/>
    <property type="molecule type" value="Genomic_DNA"/>
</dbReference>
<dbReference type="Gene3D" id="1.10.150.130">
    <property type="match status" value="1"/>
</dbReference>
<comment type="similarity">
    <text evidence="1">Belongs to the 'phage' integrase family.</text>
</comment>
<dbReference type="Pfam" id="PF13356">
    <property type="entry name" value="Arm-DNA-bind_3"/>
    <property type="match status" value="1"/>
</dbReference>
<dbReference type="OrthoDB" id="6388170at2"/>
<dbReference type="InterPro" id="IPR011010">
    <property type="entry name" value="DNA_brk_join_enz"/>
</dbReference>
<evidence type="ECO:0000256" key="4">
    <source>
        <dbReference type="ARBA" id="ARBA00023172"/>
    </source>
</evidence>
<dbReference type="Proteomes" id="UP000201613">
    <property type="component" value="Unassembled WGS sequence"/>
</dbReference>
<keyword evidence="3" id="KW-0238">DNA-binding</keyword>
<dbReference type="Gene3D" id="1.10.443.10">
    <property type="entry name" value="Intergrase catalytic core"/>
    <property type="match status" value="1"/>
</dbReference>
<dbReference type="PANTHER" id="PTHR30629">
    <property type="entry name" value="PROPHAGE INTEGRASE"/>
    <property type="match status" value="1"/>
</dbReference>
<dbReference type="AlphaFoldDB" id="A0A238LCV4"/>
<dbReference type="PROSITE" id="PS51898">
    <property type="entry name" value="TYR_RECOMBINASE"/>
    <property type="match status" value="1"/>
</dbReference>
<dbReference type="SUPFAM" id="SSF56349">
    <property type="entry name" value="DNA breaking-rejoining enzymes"/>
    <property type="match status" value="1"/>
</dbReference>
<evidence type="ECO:0000256" key="2">
    <source>
        <dbReference type="ARBA" id="ARBA00022908"/>
    </source>
</evidence>
<dbReference type="InterPro" id="IPR050808">
    <property type="entry name" value="Phage_Integrase"/>
</dbReference>
<dbReference type="PANTHER" id="PTHR30629:SF2">
    <property type="entry name" value="PROPHAGE INTEGRASE INTS-RELATED"/>
    <property type="match status" value="1"/>
</dbReference>
<sequence length="405" mass="45375">MPKLHFTKRSVDALPFPKAGQVLYRDETLTGLGVRVGTQSKVYFVEGQVLGRTKRISIGRTDVFSVEAARKVAMGHLIDMAGGVDPNAKKRQQYEETITVAAAFNQFLQTRGASLATSTIGMYRRSFDKYLKDWAKMPLVSITRQMVLKRHQRVGKDHGAVTANNVMRHFRSVYNVAAASHDSFPPNPATILTQARAWHQETRRRTSVAALDLPAWWAAVMLEPEYSRDFLLVALFTGMRRNEIASLRWEYIDLRGRALHIPKTKNGDPLDLPLSTYLVDLFQARRVLTGKSPWVFPSKGKTGHIVETKKFTARVTERSGVKFTLHDLRRTFITVAESLDIPHYALKRLLNHRLSGDVTAGYIVSNAERLRGPVDAVATEILKRVSAPEAQIQRMAAQEAGDAAA</sequence>
<organism evidence="6 7">
    <name type="scientific">Flavimaricola marinus</name>
    <dbReference type="NCBI Taxonomy" id="1819565"/>
    <lineage>
        <taxon>Bacteria</taxon>
        <taxon>Pseudomonadati</taxon>
        <taxon>Pseudomonadota</taxon>
        <taxon>Alphaproteobacteria</taxon>
        <taxon>Rhodobacterales</taxon>
        <taxon>Paracoccaceae</taxon>
        <taxon>Flavimaricola</taxon>
    </lineage>
</organism>
<dbReference type="RefSeq" id="WP_093991310.1">
    <property type="nucleotide sequence ID" value="NZ_FXZK01000001.1"/>
</dbReference>
<evidence type="ECO:0000313" key="6">
    <source>
        <dbReference type="EMBL" id="SMY07244.1"/>
    </source>
</evidence>
<dbReference type="GO" id="GO:0003677">
    <property type="term" value="F:DNA binding"/>
    <property type="evidence" value="ECO:0007669"/>
    <property type="project" value="UniProtKB-KW"/>
</dbReference>
<keyword evidence="7" id="KW-1185">Reference proteome</keyword>
<reference evidence="7" key="1">
    <citation type="submission" date="2017-05" db="EMBL/GenBank/DDBJ databases">
        <authorList>
            <person name="Rodrigo-Torres L."/>
            <person name="Arahal R. D."/>
            <person name="Lucena T."/>
        </authorList>
    </citation>
    <scope>NUCLEOTIDE SEQUENCE [LARGE SCALE GENOMIC DNA]</scope>
    <source>
        <strain evidence="7">CECT 8899</strain>
    </source>
</reference>
<dbReference type="GO" id="GO:0015074">
    <property type="term" value="P:DNA integration"/>
    <property type="evidence" value="ECO:0007669"/>
    <property type="project" value="UniProtKB-KW"/>
</dbReference>
<evidence type="ECO:0000256" key="1">
    <source>
        <dbReference type="ARBA" id="ARBA00008857"/>
    </source>
</evidence>
<evidence type="ECO:0000313" key="7">
    <source>
        <dbReference type="Proteomes" id="UP000201613"/>
    </source>
</evidence>
<dbReference type="Pfam" id="PF00589">
    <property type="entry name" value="Phage_integrase"/>
    <property type="match status" value="1"/>
</dbReference>
<gene>
    <name evidence="6" type="ORF">LOM8899_01377</name>
</gene>
<accession>A0A238LCV4</accession>
<dbReference type="InterPro" id="IPR038488">
    <property type="entry name" value="Integrase_DNA-bd_sf"/>
</dbReference>
<evidence type="ECO:0000256" key="3">
    <source>
        <dbReference type="ARBA" id="ARBA00023125"/>
    </source>
</evidence>
<dbReference type="InterPro" id="IPR013762">
    <property type="entry name" value="Integrase-like_cat_sf"/>
</dbReference>
<dbReference type="InterPro" id="IPR025166">
    <property type="entry name" value="Integrase_DNA_bind_dom"/>
</dbReference>
<name>A0A238LCV4_9RHOB</name>
<dbReference type="GO" id="GO:0006310">
    <property type="term" value="P:DNA recombination"/>
    <property type="evidence" value="ECO:0007669"/>
    <property type="project" value="UniProtKB-KW"/>
</dbReference>
<dbReference type="Gene3D" id="3.30.160.390">
    <property type="entry name" value="Integrase, DNA-binding domain"/>
    <property type="match status" value="1"/>
</dbReference>
<feature type="domain" description="Tyr recombinase" evidence="5">
    <location>
        <begin position="201"/>
        <end position="375"/>
    </location>
</feature>
<dbReference type="InterPro" id="IPR002104">
    <property type="entry name" value="Integrase_catalytic"/>
</dbReference>
<dbReference type="InterPro" id="IPR010998">
    <property type="entry name" value="Integrase_recombinase_N"/>
</dbReference>
<proteinExistence type="inferred from homology"/>
<evidence type="ECO:0000259" key="5">
    <source>
        <dbReference type="PROSITE" id="PS51898"/>
    </source>
</evidence>
<keyword evidence="2" id="KW-0229">DNA integration</keyword>
<keyword evidence="4" id="KW-0233">DNA recombination</keyword>